<organism evidence="2 3">
    <name type="scientific">Elysia marginata</name>
    <dbReference type="NCBI Taxonomy" id="1093978"/>
    <lineage>
        <taxon>Eukaryota</taxon>
        <taxon>Metazoa</taxon>
        <taxon>Spiralia</taxon>
        <taxon>Lophotrochozoa</taxon>
        <taxon>Mollusca</taxon>
        <taxon>Gastropoda</taxon>
        <taxon>Heterobranchia</taxon>
        <taxon>Euthyneura</taxon>
        <taxon>Panpulmonata</taxon>
        <taxon>Sacoglossa</taxon>
        <taxon>Placobranchoidea</taxon>
        <taxon>Plakobranchidae</taxon>
        <taxon>Elysia</taxon>
    </lineage>
</organism>
<name>A0AAV4F843_9GAST</name>
<feature type="compositionally biased region" description="Polar residues" evidence="1">
    <location>
        <begin position="55"/>
        <end position="69"/>
    </location>
</feature>
<comment type="caution">
    <text evidence="2">The sequence shown here is derived from an EMBL/GenBank/DDBJ whole genome shotgun (WGS) entry which is preliminary data.</text>
</comment>
<feature type="compositionally biased region" description="Basic and acidic residues" evidence="1">
    <location>
        <begin position="43"/>
        <end position="54"/>
    </location>
</feature>
<accession>A0AAV4F843</accession>
<evidence type="ECO:0000313" key="3">
    <source>
        <dbReference type="Proteomes" id="UP000762676"/>
    </source>
</evidence>
<feature type="region of interest" description="Disordered" evidence="1">
    <location>
        <begin position="43"/>
        <end position="118"/>
    </location>
</feature>
<feature type="compositionally biased region" description="Polar residues" evidence="1">
    <location>
        <begin position="78"/>
        <end position="91"/>
    </location>
</feature>
<keyword evidence="3" id="KW-1185">Reference proteome</keyword>
<dbReference type="AlphaFoldDB" id="A0AAV4F843"/>
<gene>
    <name evidence="2" type="ORF">ElyMa_005634300</name>
</gene>
<feature type="compositionally biased region" description="Polar residues" evidence="1">
    <location>
        <begin position="100"/>
        <end position="118"/>
    </location>
</feature>
<evidence type="ECO:0000313" key="2">
    <source>
        <dbReference type="EMBL" id="GFR69533.1"/>
    </source>
</evidence>
<dbReference type="EMBL" id="BMAT01011267">
    <property type="protein sequence ID" value="GFR69533.1"/>
    <property type="molecule type" value="Genomic_DNA"/>
</dbReference>
<proteinExistence type="predicted"/>
<sequence length="118" mass="13608">MTYPISRLRHASSAFMFSIPDVRLLISLWRNLQWSTAVEINKGTERSVSGHREVNNGSQRGPQQVTERSTTGHREVNNRSQRGPQQVTERSTTGHREVNIRSQRGQQKITERSTWSQH</sequence>
<dbReference type="Proteomes" id="UP000762676">
    <property type="component" value="Unassembled WGS sequence"/>
</dbReference>
<protein>
    <submittedName>
        <fullName evidence="2">Uncharacterized protein</fullName>
    </submittedName>
</protein>
<evidence type="ECO:0000256" key="1">
    <source>
        <dbReference type="SAM" id="MobiDB-lite"/>
    </source>
</evidence>
<reference evidence="2 3" key="1">
    <citation type="journal article" date="2021" name="Elife">
        <title>Chloroplast acquisition without the gene transfer in kleptoplastic sea slugs, Plakobranchus ocellatus.</title>
        <authorList>
            <person name="Maeda T."/>
            <person name="Takahashi S."/>
            <person name="Yoshida T."/>
            <person name="Shimamura S."/>
            <person name="Takaki Y."/>
            <person name="Nagai Y."/>
            <person name="Toyoda A."/>
            <person name="Suzuki Y."/>
            <person name="Arimoto A."/>
            <person name="Ishii H."/>
            <person name="Satoh N."/>
            <person name="Nishiyama T."/>
            <person name="Hasebe M."/>
            <person name="Maruyama T."/>
            <person name="Minagawa J."/>
            <person name="Obokata J."/>
            <person name="Shigenobu S."/>
        </authorList>
    </citation>
    <scope>NUCLEOTIDE SEQUENCE [LARGE SCALE GENOMIC DNA]</scope>
</reference>